<dbReference type="Proteomes" id="UP000037175">
    <property type="component" value="Unassembled WGS sequence"/>
</dbReference>
<dbReference type="EMBL" id="LGTE01000033">
    <property type="protein sequence ID" value="KNZ68387.1"/>
    <property type="molecule type" value="Genomic_DNA"/>
</dbReference>
<dbReference type="InterPro" id="IPR026030">
    <property type="entry name" value="Pur-cyt_permease_Fcy2/21/22"/>
</dbReference>
<reference evidence="10" key="1">
    <citation type="submission" date="2015-07" db="EMBL/GenBank/DDBJ databases">
        <title>Complete Genome of Thermincola ferriacetica strain Z-0001T.</title>
        <authorList>
            <person name="Lusk B."/>
            <person name="Badalamenti J.P."/>
            <person name="Parameswaran P."/>
            <person name="Bond D.R."/>
            <person name="Torres C.I."/>
        </authorList>
    </citation>
    <scope>NUCLEOTIDE SEQUENCE [LARGE SCALE GENOMIC DNA]</scope>
    <source>
        <strain evidence="10">Z-0001</strain>
    </source>
</reference>
<comment type="caution">
    <text evidence="9">The sequence shown here is derived from an EMBL/GenBank/DDBJ whole genome shotgun (WGS) entry which is preliminary data.</text>
</comment>
<feature type="transmembrane region" description="Helical" evidence="8">
    <location>
        <begin position="240"/>
        <end position="262"/>
    </location>
</feature>
<feature type="transmembrane region" description="Helical" evidence="8">
    <location>
        <begin position="167"/>
        <end position="189"/>
    </location>
</feature>
<feature type="transmembrane region" description="Helical" evidence="8">
    <location>
        <begin position="143"/>
        <end position="161"/>
    </location>
</feature>
<dbReference type="Pfam" id="PF02133">
    <property type="entry name" value="Transp_cyt_pur"/>
    <property type="match status" value="1"/>
</dbReference>
<keyword evidence="6 7" id="KW-0472">Membrane</keyword>
<dbReference type="Gene3D" id="1.10.4160.10">
    <property type="entry name" value="Hydantoin permease"/>
    <property type="match status" value="1"/>
</dbReference>
<dbReference type="PANTHER" id="PTHR31806:SF1">
    <property type="entry name" value="PURINE-CYTOSINE PERMEASE FCY2-RELATED"/>
    <property type="match status" value="1"/>
</dbReference>
<comment type="similarity">
    <text evidence="2 7">Belongs to the purine-cytosine permease (2.A.39) family.</text>
</comment>
<evidence type="ECO:0000256" key="7">
    <source>
        <dbReference type="PIRNR" id="PIRNR002744"/>
    </source>
</evidence>
<protein>
    <submittedName>
        <fullName evidence="9">Cytosine/purines uracil thiamine allantoin permease</fullName>
    </submittedName>
</protein>
<dbReference type="PATRIC" id="fig|281456.6.peg.3225"/>
<feature type="transmembrane region" description="Helical" evidence="8">
    <location>
        <begin position="105"/>
        <end position="131"/>
    </location>
</feature>
<evidence type="ECO:0000256" key="5">
    <source>
        <dbReference type="ARBA" id="ARBA00022989"/>
    </source>
</evidence>
<feature type="transmembrane region" description="Helical" evidence="8">
    <location>
        <begin position="347"/>
        <end position="369"/>
    </location>
</feature>
<keyword evidence="5 8" id="KW-1133">Transmembrane helix</keyword>
<feature type="transmembrane region" description="Helical" evidence="8">
    <location>
        <begin position="34"/>
        <end position="56"/>
    </location>
</feature>
<evidence type="ECO:0000256" key="8">
    <source>
        <dbReference type="SAM" id="Phobius"/>
    </source>
</evidence>
<evidence type="ECO:0000256" key="1">
    <source>
        <dbReference type="ARBA" id="ARBA00004141"/>
    </source>
</evidence>
<evidence type="ECO:0000256" key="6">
    <source>
        <dbReference type="ARBA" id="ARBA00023136"/>
    </source>
</evidence>
<dbReference type="InterPro" id="IPR001248">
    <property type="entry name" value="Pur-cyt_permease"/>
</dbReference>
<keyword evidence="10" id="KW-1185">Reference proteome</keyword>
<evidence type="ECO:0000256" key="3">
    <source>
        <dbReference type="ARBA" id="ARBA00022448"/>
    </source>
</evidence>
<dbReference type="PANTHER" id="PTHR31806">
    <property type="entry name" value="PURINE-CYTOSINE PERMEASE FCY2-RELATED"/>
    <property type="match status" value="1"/>
</dbReference>
<name>A0A0L6VYI2_9FIRM</name>
<feature type="transmembrane region" description="Helical" evidence="8">
    <location>
        <begin position="381"/>
        <end position="406"/>
    </location>
</feature>
<evidence type="ECO:0000313" key="9">
    <source>
        <dbReference type="EMBL" id="KNZ68387.1"/>
    </source>
</evidence>
<evidence type="ECO:0000313" key="10">
    <source>
        <dbReference type="Proteomes" id="UP000037175"/>
    </source>
</evidence>
<sequence>MSEAAYQEKVLEVEPYGIEPIPREERHGRARQMFTIWFAINLNVVTWFTGFLGIEFGLSLKHAILAIIIGNLLGAAFLGLTSVVGPVTGQPLIPASKRAFGKIGVFGLSFLNLVNNIGWLAVNLVLAAMALQKILPLGYHSALLILTIATLLIAVYGYNFIHTFAHWMSIIIGILFIIMTVISVQNLPALLSQSAASNGEFNLGIFILAVAIAFSYQISYCPIGSDYSRYLPENTSGKKVWLASYLGALTVCIWLEILGALTATLGMHAGPMDFFAKLMGVFTIPALITVILSIFPVNAMAIYSGGLAALAMGIPLKRWTSAIVCGGIGALLVSFGGGQLADTYKNFLLLLSYWIAPWLGVVLSDFFYYRSGLAQNSTTNGWAGITAFVIGVIVSVPFMSSVLYVGPLAEKYLGHADISYFLSLVVSALVYRVLLKFRSAAVPVKPLQFEE</sequence>
<keyword evidence="4 8" id="KW-0812">Transmembrane</keyword>
<feature type="transmembrane region" description="Helical" evidence="8">
    <location>
        <begin position="63"/>
        <end position="85"/>
    </location>
</feature>
<organism evidence="9 10">
    <name type="scientific">Thermincola ferriacetica</name>
    <dbReference type="NCBI Taxonomy" id="281456"/>
    <lineage>
        <taxon>Bacteria</taxon>
        <taxon>Bacillati</taxon>
        <taxon>Bacillota</taxon>
        <taxon>Clostridia</taxon>
        <taxon>Eubacteriales</taxon>
        <taxon>Thermincolaceae</taxon>
        <taxon>Thermincola</taxon>
    </lineage>
</organism>
<feature type="transmembrane region" description="Helical" evidence="8">
    <location>
        <begin position="418"/>
        <end position="435"/>
    </location>
</feature>
<accession>A0A0L6VYI2</accession>
<dbReference type="GO" id="GO:0022857">
    <property type="term" value="F:transmembrane transporter activity"/>
    <property type="evidence" value="ECO:0007669"/>
    <property type="project" value="InterPro"/>
</dbReference>
<dbReference type="PIRSF" id="PIRSF002744">
    <property type="entry name" value="Pur-cyt_permease"/>
    <property type="match status" value="1"/>
</dbReference>
<feature type="transmembrane region" description="Helical" evidence="8">
    <location>
        <begin position="201"/>
        <end position="220"/>
    </location>
</feature>
<dbReference type="RefSeq" id="WP_052219021.1">
    <property type="nucleotide sequence ID" value="NZ_LGTE01000033.1"/>
</dbReference>
<evidence type="ECO:0000256" key="2">
    <source>
        <dbReference type="ARBA" id="ARBA00008974"/>
    </source>
</evidence>
<evidence type="ECO:0000256" key="4">
    <source>
        <dbReference type="ARBA" id="ARBA00022692"/>
    </source>
</evidence>
<dbReference type="AlphaFoldDB" id="A0A0L6VYI2"/>
<comment type="subcellular location">
    <subcellularLocation>
        <location evidence="1">Membrane</location>
        <topology evidence="1">Multi-pass membrane protein</topology>
    </subcellularLocation>
</comment>
<proteinExistence type="inferred from homology"/>
<keyword evidence="3 7" id="KW-0813">Transport</keyword>
<feature type="transmembrane region" description="Helical" evidence="8">
    <location>
        <begin position="323"/>
        <end position="341"/>
    </location>
</feature>
<dbReference type="GO" id="GO:0005886">
    <property type="term" value="C:plasma membrane"/>
    <property type="evidence" value="ECO:0007669"/>
    <property type="project" value="TreeGrafter"/>
</dbReference>
<gene>
    <name evidence="9" type="ORF">Tfer_3080</name>
</gene>